<protein>
    <recommendedName>
        <fullName evidence="1">Enoyl reductase (ER) domain-containing protein</fullName>
    </recommendedName>
</protein>
<organism evidence="2 3">
    <name type="scientific">Coleophoma crateriformis</name>
    <dbReference type="NCBI Taxonomy" id="565419"/>
    <lineage>
        <taxon>Eukaryota</taxon>
        <taxon>Fungi</taxon>
        <taxon>Dikarya</taxon>
        <taxon>Ascomycota</taxon>
        <taxon>Pezizomycotina</taxon>
        <taxon>Leotiomycetes</taxon>
        <taxon>Helotiales</taxon>
        <taxon>Dermateaceae</taxon>
        <taxon>Coleophoma</taxon>
    </lineage>
</organism>
<accession>A0A3D8Q4D2</accession>
<dbReference type="GO" id="GO:0016491">
    <property type="term" value="F:oxidoreductase activity"/>
    <property type="evidence" value="ECO:0007669"/>
    <property type="project" value="InterPro"/>
</dbReference>
<dbReference type="InterPro" id="IPR052711">
    <property type="entry name" value="Zinc_ADH-like"/>
</dbReference>
<keyword evidence="3" id="KW-1185">Reference proteome</keyword>
<evidence type="ECO:0000313" key="3">
    <source>
        <dbReference type="Proteomes" id="UP000256328"/>
    </source>
</evidence>
<gene>
    <name evidence="2" type="ORF">BP5796_13129</name>
</gene>
<dbReference type="SUPFAM" id="SSF51735">
    <property type="entry name" value="NAD(P)-binding Rossmann-fold domains"/>
    <property type="match status" value="1"/>
</dbReference>
<dbReference type="SMART" id="SM00829">
    <property type="entry name" value="PKS_ER"/>
    <property type="match status" value="1"/>
</dbReference>
<evidence type="ECO:0000259" key="1">
    <source>
        <dbReference type="SMART" id="SM00829"/>
    </source>
</evidence>
<dbReference type="AlphaFoldDB" id="A0A3D8Q4D2"/>
<comment type="caution">
    <text evidence="2">The sequence shown here is derived from an EMBL/GenBank/DDBJ whole genome shotgun (WGS) entry which is preliminary data.</text>
</comment>
<evidence type="ECO:0000313" key="2">
    <source>
        <dbReference type="EMBL" id="RDW56488.1"/>
    </source>
</evidence>
<dbReference type="OrthoDB" id="9930022at2759"/>
<dbReference type="SUPFAM" id="SSF50129">
    <property type="entry name" value="GroES-like"/>
    <property type="match status" value="1"/>
</dbReference>
<dbReference type="Pfam" id="PF08240">
    <property type="entry name" value="ADH_N"/>
    <property type="match status" value="1"/>
</dbReference>
<dbReference type="InterPro" id="IPR013154">
    <property type="entry name" value="ADH-like_N"/>
</dbReference>
<dbReference type="Gene3D" id="3.40.50.720">
    <property type="entry name" value="NAD(P)-binding Rossmann-like Domain"/>
    <property type="match status" value="1"/>
</dbReference>
<dbReference type="Proteomes" id="UP000256328">
    <property type="component" value="Unassembled WGS sequence"/>
</dbReference>
<dbReference type="PANTHER" id="PTHR45033:SF2">
    <property type="entry name" value="ZINC-TYPE ALCOHOL DEHYDROGENASE-LIKE PROTEIN C1773.06C"/>
    <property type="match status" value="1"/>
</dbReference>
<dbReference type="Gene3D" id="3.90.180.10">
    <property type="entry name" value="Medium-chain alcohol dehydrogenases, catalytic domain"/>
    <property type="match status" value="2"/>
</dbReference>
<dbReference type="CDD" id="cd08276">
    <property type="entry name" value="MDR7"/>
    <property type="match status" value="1"/>
</dbReference>
<reference evidence="2 3" key="1">
    <citation type="journal article" date="2018" name="IMA Fungus">
        <title>IMA Genome-F 9: Draft genome sequence of Annulohypoxylon stygium, Aspergillus mulundensis, Berkeleyomyces basicola (syn. Thielaviopsis basicola), Ceratocystis smalleyi, two Cercospora beticola strains, Coleophoma cylindrospora, Fusarium fracticaudum, Phialophora cf. hyalina, and Morchella septimelata.</title>
        <authorList>
            <person name="Wingfield B.D."/>
            <person name="Bills G.F."/>
            <person name="Dong Y."/>
            <person name="Huang W."/>
            <person name="Nel W.J."/>
            <person name="Swalarsk-Parry B.S."/>
            <person name="Vaghefi N."/>
            <person name="Wilken P.M."/>
            <person name="An Z."/>
            <person name="de Beer Z.W."/>
            <person name="De Vos L."/>
            <person name="Chen L."/>
            <person name="Duong T.A."/>
            <person name="Gao Y."/>
            <person name="Hammerbacher A."/>
            <person name="Kikkert J.R."/>
            <person name="Li Y."/>
            <person name="Li H."/>
            <person name="Li K."/>
            <person name="Li Q."/>
            <person name="Liu X."/>
            <person name="Ma X."/>
            <person name="Naidoo K."/>
            <person name="Pethybridge S.J."/>
            <person name="Sun J."/>
            <person name="Steenkamp E.T."/>
            <person name="van der Nest M.A."/>
            <person name="van Wyk S."/>
            <person name="Wingfield M.J."/>
            <person name="Xiong C."/>
            <person name="Yue Q."/>
            <person name="Zhang X."/>
        </authorList>
    </citation>
    <scope>NUCLEOTIDE SEQUENCE [LARGE SCALE GENOMIC DNA]</scope>
    <source>
        <strain evidence="2 3">BP5796</strain>
    </source>
</reference>
<dbReference type="InterPro" id="IPR036291">
    <property type="entry name" value="NAD(P)-bd_dom_sf"/>
</dbReference>
<dbReference type="PANTHER" id="PTHR45033">
    <property type="match status" value="1"/>
</dbReference>
<dbReference type="InterPro" id="IPR011032">
    <property type="entry name" value="GroES-like_sf"/>
</dbReference>
<sequence length="295" mass="32146">MDNIAVSVSRTWTLNNRMEELDKLKFNHTTISSVGHHEVLVRFHYASLNYRDVQMITGKNISNVKDNVVPGSDGTGIVIAIGSAVTRFKAGDKVLTVFANVFGSPTLDDFLNLPLGGAQDGTFRQYGVFNEERLVTMPSSLTFEEASCLTCAGVTAWNALYGLPCYSIKPGDGDTAKSLSPDGQGVDHVIEIGGPGTLEQSFKAVKLGGLISVIGYRGGTSGEEPGFVEVIRRNCILRGVLVGNRQHLEQMIRAIDANGIKPALDPKDWKLEELKEAYQYMLESKHLGKVTIRID</sequence>
<dbReference type="EMBL" id="PDLN01000026">
    <property type="protein sequence ID" value="RDW56488.1"/>
    <property type="molecule type" value="Genomic_DNA"/>
</dbReference>
<proteinExistence type="predicted"/>
<dbReference type="Pfam" id="PF13602">
    <property type="entry name" value="ADH_zinc_N_2"/>
    <property type="match status" value="1"/>
</dbReference>
<dbReference type="InterPro" id="IPR020843">
    <property type="entry name" value="ER"/>
</dbReference>
<name>A0A3D8Q4D2_9HELO</name>
<feature type="domain" description="Enoyl reductase (ER)" evidence="1">
    <location>
        <begin position="19"/>
        <end position="292"/>
    </location>
</feature>